<feature type="compositionally biased region" description="Basic and acidic residues" evidence="1">
    <location>
        <begin position="93"/>
        <end position="106"/>
    </location>
</feature>
<accession>A0AA35U0H2</accession>
<protein>
    <submittedName>
        <fullName evidence="2">A-kinase anchor protein 17A</fullName>
    </submittedName>
</protein>
<evidence type="ECO:0000313" key="3">
    <source>
        <dbReference type="Proteomes" id="UP001174909"/>
    </source>
</evidence>
<feature type="region of interest" description="Disordered" evidence="1">
    <location>
        <begin position="341"/>
        <end position="374"/>
    </location>
</feature>
<evidence type="ECO:0000256" key="1">
    <source>
        <dbReference type="SAM" id="MobiDB-lite"/>
    </source>
</evidence>
<proteinExistence type="predicted"/>
<dbReference type="Pfam" id="PF25015">
    <property type="entry name" value="RBD_AKAP-17A"/>
    <property type="match status" value="1"/>
</dbReference>
<name>A0AA35U0H2_GEOBA</name>
<feature type="region of interest" description="Disordered" evidence="1">
    <location>
        <begin position="402"/>
        <end position="439"/>
    </location>
</feature>
<dbReference type="Proteomes" id="UP001174909">
    <property type="component" value="Unassembled WGS sequence"/>
</dbReference>
<gene>
    <name evidence="2" type="ORF">GBAR_LOCUS31506</name>
</gene>
<comment type="caution">
    <text evidence="2">The sequence shown here is derived from an EMBL/GenBank/DDBJ whole genome shotgun (WGS) entry which is preliminary data.</text>
</comment>
<dbReference type="EMBL" id="CASHTH010004480">
    <property type="protein sequence ID" value="CAI8057883.1"/>
    <property type="molecule type" value="Genomic_DNA"/>
</dbReference>
<feature type="region of interest" description="Disordered" evidence="1">
    <location>
        <begin position="1"/>
        <end position="118"/>
    </location>
</feature>
<dbReference type="PANTHER" id="PTHR12484">
    <property type="entry name" value="B-LYMPHOCYTE ANTIGEN-RELATED"/>
    <property type="match status" value="1"/>
</dbReference>
<feature type="compositionally biased region" description="Basic and acidic residues" evidence="1">
    <location>
        <begin position="252"/>
        <end position="299"/>
    </location>
</feature>
<dbReference type="AlphaFoldDB" id="A0AA35U0H2"/>
<reference evidence="2" key="1">
    <citation type="submission" date="2023-03" db="EMBL/GenBank/DDBJ databases">
        <authorList>
            <person name="Steffen K."/>
            <person name="Cardenas P."/>
        </authorList>
    </citation>
    <scope>NUCLEOTIDE SEQUENCE</scope>
</reference>
<dbReference type="PANTHER" id="PTHR12484:SF4">
    <property type="entry name" value="A-KINASE ANCHOR PROTEIN 17A"/>
    <property type="match status" value="1"/>
</dbReference>
<organism evidence="2 3">
    <name type="scientific">Geodia barretti</name>
    <name type="common">Barrett's horny sponge</name>
    <dbReference type="NCBI Taxonomy" id="519541"/>
    <lineage>
        <taxon>Eukaryota</taxon>
        <taxon>Metazoa</taxon>
        <taxon>Porifera</taxon>
        <taxon>Demospongiae</taxon>
        <taxon>Heteroscleromorpha</taxon>
        <taxon>Tetractinellida</taxon>
        <taxon>Astrophorina</taxon>
        <taxon>Geodiidae</taxon>
        <taxon>Geodia</taxon>
    </lineage>
</organism>
<feature type="non-terminal residue" evidence="2">
    <location>
        <position position="1"/>
    </location>
</feature>
<feature type="region of interest" description="Disordered" evidence="1">
    <location>
        <begin position="247"/>
        <end position="303"/>
    </location>
</feature>
<keyword evidence="3" id="KW-1185">Reference proteome</keyword>
<evidence type="ECO:0000313" key="2">
    <source>
        <dbReference type="EMBL" id="CAI8057883.1"/>
    </source>
</evidence>
<feature type="compositionally biased region" description="Basic and acidic residues" evidence="1">
    <location>
        <begin position="22"/>
        <end position="31"/>
    </location>
</feature>
<sequence length="439" mass="50374">TNNGRRRSPGVLPACRAVSEARGSRVDRSKAPGDQGLGKIHLQLGSDGENQGPLHASRVHQPPRLELLAGADPVRGGAGLRAQRPQDRPSPPRQEHEAERVLRAPEAEGEAGRLAAADQGRVGGALPVQRRLFLRRRPARTSSGRPCHKVLVQAFQKFGTVSQVGIYDPTAAAALGRKEEKFSSFGPGSRQFYFEAYIQYEKYAGFNNAMGALKGMSLLRLEEGGKEAVVRIAVDFDKTAFLSERNVRKRRRAEERRREEMEEKRRLEEEKKREEERRRQEEERRREEEAAKRRAEREERRRKKRKQRVAVVTELKNVAVQRRGEAQRLLRTILAGAAEEKYQQEEAEKRARQEREQREEAEQRRRERVAEEGVLRDKLIRNVHQLERRRKEVQRELVLRNISESGSSSRDRRRRSPREHGHGASGVSSAVVAPRHHRH</sequence>
<dbReference type="InterPro" id="IPR056852">
    <property type="entry name" value="AK17A/B"/>
</dbReference>